<dbReference type="eggNOG" id="COG0666">
    <property type="taxonomic scope" value="Bacteria"/>
</dbReference>
<feature type="repeat" description="ANK" evidence="3">
    <location>
        <begin position="195"/>
        <end position="227"/>
    </location>
</feature>
<protein>
    <submittedName>
        <fullName evidence="4">Ankyrin repeat domain protein</fullName>
    </submittedName>
</protein>
<dbReference type="RefSeq" id="WP_009836453.1">
    <property type="nucleotide sequence ID" value="NZ_AAOH01000001.1"/>
</dbReference>
<dbReference type="HOGENOM" id="CLU_923978_0_0_6"/>
<dbReference type="Proteomes" id="UP000006201">
    <property type="component" value="Unassembled WGS sequence"/>
</dbReference>
<organism evidence="4 5">
    <name type="scientific">Pseudoalteromonas tunicata D2</name>
    <dbReference type="NCBI Taxonomy" id="87626"/>
    <lineage>
        <taxon>Bacteria</taxon>
        <taxon>Pseudomonadati</taxon>
        <taxon>Pseudomonadota</taxon>
        <taxon>Gammaproteobacteria</taxon>
        <taxon>Alteromonadales</taxon>
        <taxon>Pseudoalteromonadaceae</taxon>
        <taxon>Pseudoalteromonas</taxon>
    </lineage>
</organism>
<dbReference type="Gene3D" id="1.25.40.20">
    <property type="entry name" value="Ankyrin repeat-containing domain"/>
    <property type="match status" value="1"/>
</dbReference>
<dbReference type="SUPFAM" id="SSF48403">
    <property type="entry name" value="Ankyrin repeat"/>
    <property type="match status" value="1"/>
</dbReference>
<dbReference type="EMBL" id="AAOH01000001">
    <property type="protein sequence ID" value="EAR30152.1"/>
    <property type="molecule type" value="Genomic_DNA"/>
</dbReference>
<gene>
    <name evidence="4" type="ORF">PTD2_01246</name>
</gene>
<evidence type="ECO:0000256" key="3">
    <source>
        <dbReference type="PROSITE-ProRule" id="PRU00023"/>
    </source>
</evidence>
<dbReference type="InterPro" id="IPR051637">
    <property type="entry name" value="Ank_repeat_dom-contain_49"/>
</dbReference>
<dbReference type="InterPro" id="IPR036770">
    <property type="entry name" value="Ankyrin_rpt-contain_sf"/>
</dbReference>
<dbReference type="OrthoDB" id="671583at2"/>
<evidence type="ECO:0000313" key="4">
    <source>
        <dbReference type="EMBL" id="EAR30152.1"/>
    </source>
</evidence>
<dbReference type="AlphaFoldDB" id="A4C3M0"/>
<dbReference type="SMART" id="SM00248">
    <property type="entry name" value="ANK"/>
    <property type="match status" value="5"/>
</dbReference>
<dbReference type="PROSITE" id="PS50088">
    <property type="entry name" value="ANK_REPEAT"/>
    <property type="match status" value="1"/>
</dbReference>
<name>A4C3M0_9GAMM</name>
<evidence type="ECO:0000256" key="2">
    <source>
        <dbReference type="ARBA" id="ARBA00023043"/>
    </source>
</evidence>
<reference evidence="4 5" key="1">
    <citation type="submission" date="2006-02" db="EMBL/GenBank/DDBJ databases">
        <authorList>
            <person name="Moran M.A."/>
            <person name="Kjelleberg S."/>
            <person name="Egan S."/>
            <person name="Saunders N."/>
            <person name="Thomas T."/>
            <person name="Ferriera S."/>
            <person name="Johnson J."/>
            <person name="Kravitz S."/>
            <person name="Halpern A."/>
            <person name="Remington K."/>
            <person name="Beeson K."/>
            <person name="Tran B."/>
            <person name="Rogers Y.-H."/>
            <person name="Friedman R."/>
            <person name="Venter J.C."/>
        </authorList>
    </citation>
    <scope>NUCLEOTIDE SEQUENCE [LARGE SCALE GENOMIC DNA]</scope>
    <source>
        <strain evidence="4 5">D2</strain>
    </source>
</reference>
<keyword evidence="2 3" id="KW-0040">ANK repeat</keyword>
<proteinExistence type="predicted"/>
<dbReference type="PANTHER" id="PTHR24180">
    <property type="entry name" value="CYCLIN-DEPENDENT KINASE INHIBITOR 2C-RELATED"/>
    <property type="match status" value="1"/>
</dbReference>
<evidence type="ECO:0000313" key="5">
    <source>
        <dbReference type="Proteomes" id="UP000006201"/>
    </source>
</evidence>
<dbReference type="Pfam" id="PF12796">
    <property type="entry name" value="Ank_2"/>
    <property type="match status" value="1"/>
</dbReference>
<dbReference type="STRING" id="87626.PTD2_01246"/>
<keyword evidence="5" id="KW-1185">Reference proteome</keyword>
<comment type="caution">
    <text evidence="4">The sequence shown here is derived from an EMBL/GenBank/DDBJ whole genome shotgun (WGS) entry which is preliminary data.</text>
</comment>
<dbReference type="InterPro" id="IPR002110">
    <property type="entry name" value="Ankyrin_rpt"/>
</dbReference>
<evidence type="ECO:0000256" key="1">
    <source>
        <dbReference type="ARBA" id="ARBA00022737"/>
    </source>
</evidence>
<sequence>MNSESLFEAIEAEDYNQVIECLKQGGDPNGLCKDGYYTPFRSVSGSRKIQNSIEENRKIAETLIELIRYGAKVTSRDFCDTFFLGNYPIDAIEEAFKVSKKQVIKKFNLSRILHISSNAMAHESDYVIALFELYERLTSPLDSNALGLALADSFWDTQSGHGSSEYGCLYRESFTPVVEYLIGRGANLNVKSRYKEHTSLMRAAMNEYPEVCELLLKHGAGVNEVNEKGFTALMFVSGKIYSTHMWEPNQEQFEIAKMLLKNNADISLKANNKRTALSYAKSSNNLKVLEIIELAKVAIKT</sequence>
<accession>A4C3M0</accession>
<keyword evidence="1" id="KW-0677">Repeat</keyword>
<dbReference type="PANTHER" id="PTHR24180:SF45">
    <property type="entry name" value="POLY [ADP-RIBOSE] POLYMERASE TANKYRASE"/>
    <property type="match status" value="1"/>
</dbReference>